<organism evidence="1 2">
    <name type="scientific">Sporosarcina psychrophila</name>
    <name type="common">Bacillus psychrophilus</name>
    <dbReference type="NCBI Taxonomy" id="1476"/>
    <lineage>
        <taxon>Bacteria</taxon>
        <taxon>Bacillati</taxon>
        <taxon>Bacillota</taxon>
        <taxon>Bacilli</taxon>
        <taxon>Bacillales</taxon>
        <taxon>Caryophanaceae</taxon>
        <taxon>Sporosarcina</taxon>
    </lineage>
</organism>
<gene>
    <name evidence="1" type="ORF">ABIC55_002592</name>
</gene>
<dbReference type="Proteomes" id="UP001549104">
    <property type="component" value="Unassembled WGS sequence"/>
</dbReference>
<evidence type="ECO:0000313" key="2">
    <source>
        <dbReference type="Proteomes" id="UP001549104"/>
    </source>
</evidence>
<dbReference type="EMBL" id="JBEPME010000003">
    <property type="protein sequence ID" value="MET3657505.1"/>
    <property type="molecule type" value="Genomic_DNA"/>
</dbReference>
<reference evidence="1 2" key="1">
    <citation type="submission" date="2024-06" db="EMBL/GenBank/DDBJ databases">
        <title>Sorghum-associated microbial communities from plants grown in Nebraska, USA.</title>
        <authorList>
            <person name="Schachtman D."/>
        </authorList>
    </citation>
    <scope>NUCLEOTIDE SEQUENCE [LARGE SCALE GENOMIC DNA]</scope>
    <source>
        <strain evidence="1 2">1288</strain>
    </source>
</reference>
<comment type="caution">
    <text evidence="1">The sequence shown here is derived from an EMBL/GenBank/DDBJ whole genome shotgun (WGS) entry which is preliminary data.</text>
</comment>
<sequence>MLISEFYIMILFKDLIDLVTFNRLMNLEPQGFASLGWTLPQGGSFAI</sequence>
<protein>
    <submittedName>
        <fullName evidence="1">Uncharacterized protein</fullName>
    </submittedName>
</protein>
<keyword evidence="2" id="KW-1185">Reference proteome</keyword>
<name>A0ABV2KA68_SPOPS</name>
<proteinExistence type="predicted"/>
<accession>A0ABV2KA68</accession>
<evidence type="ECO:0000313" key="1">
    <source>
        <dbReference type="EMBL" id="MET3657505.1"/>
    </source>
</evidence>